<evidence type="ECO:0000313" key="1">
    <source>
        <dbReference type="EMBL" id="TSA84734.1"/>
    </source>
</evidence>
<dbReference type="Proteomes" id="UP000319322">
    <property type="component" value="Unassembled WGS sequence"/>
</dbReference>
<comment type="caution">
    <text evidence="1">The sequence shown here is derived from an EMBL/GenBank/DDBJ whole genome shotgun (WGS) entry which is preliminary data.</text>
</comment>
<evidence type="ECO:0000313" key="2">
    <source>
        <dbReference type="Proteomes" id="UP000319322"/>
    </source>
</evidence>
<dbReference type="RefSeq" id="WP_120947324.1">
    <property type="nucleotide sequence ID" value="NZ_QXQS01000001.1"/>
</dbReference>
<proteinExistence type="predicted"/>
<name>A0A553UX03_9HELI</name>
<gene>
    <name evidence="1" type="ORF">FNE76_03975</name>
</gene>
<organism evidence="1 2">
    <name type="scientific">Helicobacter mehlei</name>
    <dbReference type="NCBI Taxonomy" id="2316080"/>
    <lineage>
        <taxon>Bacteria</taxon>
        <taxon>Pseudomonadati</taxon>
        <taxon>Campylobacterota</taxon>
        <taxon>Epsilonproteobacteria</taxon>
        <taxon>Campylobacterales</taxon>
        <taxon>Helicobacteraceae</taxon>
        <taxon>Helicobacter</taxon>
    </lineage>
</organism>
<keyword evidence="2" id="KW-1185">Reference proteome</keyword>
<accession>A0A553UX03</accession>
<dbReference type="AlphaFoldDB" id="A0A553UX03"/>
<reference evidence="2" key="1">
    <citation type="submission" date="2019-07" db="EMBL/GenBank/DDBJ databases">
        <title>Helicobacter labacensis sp. nov., Helicobacter mehlei sp. nov. and Helicobacter vulpis sp. nov., isolated from gastric mucosa of red fox (Vulpis vulpis).</title>
        <authorList>
            <person name="Papic B."/>
        </authorList>
    </citation>
    <scope>NUCLEOTIDE SEQUENCE [LARGE SCALE GENOMIC DNA]</scope>
    <source>
        <strain evidence="2">L8b</strain>
    </source>
</reference>
<dbReference type="EMBL" id="VKGC01000007">
    <property type="protein sequence ID" value="TSA84734.1"/>
    <property type="molecule type" value="Genomic_DNA"/>
</dbReference>
<protein>
    <submittedName>
        <fullName evidence="1">Uncharacterized protein</fullName>
    </submittedName>
</protein>
<reference evidence="1 2" key="2">
    <citation type="submission" date="2019-07" db="EMBL/GenBank/DDBJ databases">
        <title>Helicobacter labacensis sp. nov., Helicobacter mehlei sp. nov. and Helicobacter vulpis sp. nov., isolated from gastric mucosa of red fox (Vulpis vulpis).</title>
        <authorList>
            <person name="Kusar D."/>
            <person name="Gruntar I."/>
            <person name="Pate M."/>
            <person name="Zajc U."/>
            <person name="Ocepek M."/>
        </authorList>
    </citation>
    <scope>NUCLEOTIDE SEQUENCE [LARGE SCALE GENOMIC DNA]</scope>
    <source>
        <strain evidence="1 2">L8b</strain>
    </source>
</reference>
<sequence length="227" mass="26688">MGLNRLGRLVGLLLLVAHFFLGLAESEDFEPPRVVKMLRDQSSEFSLNDPREQSGHPIEVFEESKTHVGKTLYRGFMLRTLWPSVDDINEKLGKINWSTMCFGFFKGSKWQKGFCLELNSNATFSQISMDFKQDTFILRINEYAIECDWEHRSLEILTFKPFKNRYVLQSYSRINDSDKDIDPFYAQKRDGKRIYMDTINHSVLQDLQDHCYEKGDCQTWEDKRGIE</sequence>